<dbReference type="InterPro" id="IPR042197">
    <property type="entry name" value="Apaf_helical"/>
</dbReference>
<evidence type="ECO:0000256" key="2">
    <source>
        <dbReference type="ARBA" id="ARBA00022741"/>
    </source>
</evidence>
<dbReference type="FunFam" id="3.40.50.300:FF:001091">
    <property type="entry name" value="Probable disease resistance protein At1g61300"/>
    <property type="match status" value="1"/>
</dbReference>
<dbReference type="Gene3D" id="1.10.10.10">
    <property type="entry name" value="Winged helix-like DNA-binding domain superfamily/Winged helix DNA-binding domain"/>
    <property type="match status" value="1"/>
</dbReference>
<dbReference type="InterPro" id="IPR044974">
    <property type="entry name" value="Disease_R_plants"/>
</dbReference>
<dbReference type="InterPro" id="IPR032675">
    <property type="entry name" value="LRR_dom_sf"/>
</dbReference>
<dbReference type="PANTHER" id="PTHR23155">
    <property type="entry name" value="DISEASE RESISTANCE PROTEIN RP"/>
    <property type="match status" value="1"/>
</dbReference>
<feature type="domain" description="Disease resistance N-terminal" evidence="5">
    <location>
        <begin position="5"/>
        <end position="87"/>
    </location>
</feature>
<keyword evidence="9" id="KW-1185">Reference proteome</keyword>
<dbReference type="InterPro" id="IPR038005">
    <property type="entry name" value="RX-like_CC"/>
</dbReference>
<dbReference type="Pfam" id="PF23559">
    <property type="entry name" value="WHD_DRP"/>
    <property type="match status" value="1"/>
</dbReference>
<keyword evidence="1" id="KW-0677">Repeat</keyword>
<dbReference type="InterPro" id="IPR058922">
    <property type="entry name" value="WHD_DRP"/>
</dbReference>
<dbReference type="PANTHER" id="PTHR23155:SF1193">
    <property type="entry name" value="DISEASE RESISTANCE PROTEIN RPP13-RELATED"/>
    <property type="match status" value="1"/>
</dbReference>
<evidence type="ECO:0008006" key="10">
    <source>
        <dbReference type="Google" id="ProtNLM"/>
    </source>
</evidence>
<dbReference type="Gene3D" id="1.10.8.430">
    <property type="entry name" value="Helical domain of apoptotic protease-activating factors"/>
    <property type="match status" value="1"/>
</dbReference>
<dbReference type="PRINTS" id="PR00364">
    <property type="entry name" value="DISEASERSIST"/>
</dbReference>
<dbReference type="InterPro" id="IPR041118">
    <property type="entry name" value="Rx_N"/>
</dbReference>
<evidence type="ECO:0000256" key="1">
    <source>
        <dbReference type="ARBA" id="ARBA00022737"/>
    </source>
</evidence>
<sequence>MADSVVVFLIDKLTRLLEEEVKLLSSVHDRVISLRSELKFMNLFLKNSEGKRKEHDIVAEVVSQIRDVAHEAEDIIDTYVADMIKQGRRSMVERVVARGVDHALMLHNVVAKIERINTTINQIFDNKLKYGIEGGSGDNKEAESLRKQRKNVEEEEVVGFVHDSKKVMEQLMGTSSRLKIVCIIGMGGLGKTTLARKIYNSNKVKNTFPCRAWGYVSNDYRPREFFLSLLKCLMPPSKYNVLFKKKGGEAEETGAISEEELRMKVRKCLYGTTYLVVLDDVWQTQVWEEVKGAFPDENNGSRVLITSRSREVASYTGPIPPYFLPFLSKDESWELLSKKVFRGEECPSDLEPVGKLIAESCDGLPLAIIVIAGILANKKRQVMDWSKIKDHVNWHLGRDETKVRDILKLSYDNLPARLKPCFLYFGIYPEDYEIPVKQLVQLWICEGLLIQEASRTPKIPDPEYVAEEYLDELVDRSLVQVASRRSDGGVKTCRIHDLLRDLCISEGRDDKFFEVCGEINLQSHYGFPRRLSLYGTLFHFSSSSAQSECSITGTRSLLCFGQEVYKVKPNHWKWLLKSFKLGRVLDLGRMNINSIPGDLEKLIHLRYLRIRSYNLETIPASICRLWNLETLDLRGSPIKSFSGELWQLKRLRHILMFGPVGLPDMPSETKAMPNLQTLSTVALDPHTASLLDKRRFPRLTKLGLHYEKRDRCNPRIQLQSLHRLTHLHKLKLIGTSEIPQVANVFPSNVTKLTLTKFGFFNSSAMNILGKLPNLQILKLSSQTNDNSFDLHCATGGFLQLQVFEMVGIKVRRWRLDRGSMPHFRRLVLKSCKSLTELPKELWSLTTLREVQVLWPCTELAGTIRNLQLKNGCKLHIYPLLTDEELDFV</sequence>
<protein>
    <recommendedName>
        <fullName evidence="10">Disease resistance protein RPP13</fullName>
    </recommendedName>
</protein>
<evidence type="ECO:0000313" key="9">
    <source>
        <dbReference type="Proteomes" id="UP001367508"/>
    </source>
</evidence>
<organism evidence="8 9">
    <name type="scientific">Canavalia gladiata</name>
    <name type="common">Sword bean</name>
    <name type="synonym">Dolichos gladiatus</name>
    <dbReference type="NCBI Taxonomy" id="3824"/>
    <lineage>
        <taxon>Eukaryota</taxon>
        <taxon>Viridiplantae</taxon>
        <taxon>Streptophyta</taxon>
        <taxon>Embryophyta</taxon>
        <taxon>Tracheophyta</taxon>
        <taxon>Spermatophyta</taxon>
        <taxon>Magnoliopsida</taxon>
        <taxon>eudicotyledons</taxon>
        <taxon>Gunneridae</taxon>
        <taxon>Pentapetalae</taxon>
        <taxon>rosids</taxon>
        <taxon>fabids</taxon>
        <taxon>Fabales</taxon>
        <taxon>Fabaceae</taxon>
        <taxon>Papilionoideae</taxon>
        <taxon>50 kb inversion clade</taxon>
        <taxon>NPAAA clade</taxon>
        <taxon>indigoferoid/millettioid clade</taxon>
        <taxon>Phaseoleae</taxon>
        <taxon>Canavalia</taxon>
    </lineage>
</organism>
<dbReference type="SUPFAM" id="SSF52540">
    <property type="entry name" value="P-loop containing nucleoside triphosphate hydrolases"/>
    <property type="match status" value="1"/>
</dbReference>
<gene>
    <name evidence="8" type="ORF">VNO77_21570</name>
</gene>
<dbReference type="Proteomes" id="UP001367508">
    <property type="component" value="Unassembled WGS sequence"/>
</dbReference>
<dbReference type="Gene3D" id="3.80.10.10">
    <property type="entry name" value="Ribonuclease Inhibitor"/>
    <property type="match status" value="1"/>
</dbReference>
<dbReference type="SUPFAM" id="SSF52058">
    <property type="entry name" value="L domain-like"/>
    <property type="match status" value="1"/>
</dbReference>
<evidence type="ECO:0000259" key="7">
    <source>
        <dbReference type="Pfam" id="PF23598"/>
    </source>
</evidence>
<evidence type="ECO:0000259" key="6">
    <source>
        <dbReference type="Pfam" id="PF23559"/>
    </source>
</evidence>
<feature type="domain" description="NB-ARC" evidence="4">
    <location>
        <begin position="165"/>
        <end position="344"/>
    </location>
</feature>
<feature type="domain" description="Disease resistance protein winged helix" evidence="6">
    <location>
        <begin position="427"/>
        <end position="503"/>
    </location>
</feature>
<dbReference type="Pfam" id="PF23598">
    <property type="entry name" value="LRR_14"/>
    <property type="match status" value="1"/>
</dbReference>
<keyword evidence="3" id="KW-0611">Plant defense</keyword>
<accession>A0AAN9LUT4</accession>
<dbReference type="AlphaFoldDB" id="A0AAN9LUT4"/>
<proteinExistence type="predicted"/>
<evidence type="ECO:0000259" key="5">
    <source>
        <dbReference type="Pfam" id="PF18052"/>
    </source>
</evidence>
<dbReference type="FunFam" id="1.10.10.10:FF:000322">
    <property type="entry name" value="Probable disease resistance protein At1g63360"/>
    <property type="match status" value="1"/>
</dbReference>
<evidence type="ECO:0000313" key="8">
    <source>
        <dbReference type="EMBL" id="KAK7340854.1"/>
    </source>
</evidence>
<dbReference type="Gene3D" id="1.20.5.4130">
    <property type="match status" value="1"/>
</dbReference>
<keyword evidence="2" id="KW-0547">Nucleotide-binding</keyword>
<comment type="caution">
    <text evidence="8">The sequence shown here is derived from an EMBL/GenBank/DDBJ whole genome shotgun (WGS) entry which is preliminary data.</text>
</comment>
<evidence type="ECO:0000259" key="4">
    <source>
        <dbReference type="Pfam" id="PF00931"/>
    </source>
</evidence>
<dbReference type="InterPro" id="IPR002182">
    <property type="entry name" value="NB-ARC"/>
</dbReference>
<dbReference type="GO" id="GO:0043531">
    <property type="term" value="F:ADP binding"/>
    <property type="evidence" value="ECO:0007669"/>
    <property type="project" value="InterPro"/>
</dbReference>
<dbReference type="InterPro" id="IPR027417">
    <property type="entry name" value="P-loop_NTPase"/>
</dbReference>
<dbReference type="Pfam" id="PF18052">
    <property type="entry name" value="Rx_N"/>
    <property type="match status" value="1"/>
</dbReference>
<dbReference type="Gene3D" id="3.40.50.300">
    <property type="entry name" value="P-loop containing nucleotide triphosphate hydrolases"/>
    <property type="match status" value="1"/>
</dbReference>
<dbReference type="EMBL" id="JAYMYQ010000004">
    <property type="protein sequence ID" value="KAK7340854.1"/>
    <property type="molecule type" value="Genomic_DNA"/>
</dbReference>
<dbReference type="InterPro" id="IPR036388">
    <property type="entry name" value="WH-like_DNA-bd_sf"/>
</dbReference>
<reference evidence="8 9" key="1">
    <citation type="submission" date="2024-01" db="EMBL/GenBank/DDBJ databases">
        <title>The genomes of 5 underutilized Papilionoideae crops provide insights into root nodulation and disease resistanc.</title>
        <authorList>
            <person name="Jiang F."/>
        </authorList>
    </citation>
    <scope>NUCLEOTIDE SEQUENCE [LARGE SCALE GENOMIC DNA]</scope>
    <source>
        <strain evidence="8">LVBAO_FW01</strain>
        <tissue evidence="8">Leaves</tissue>
    </source>
</reference>
<dbReference type="InterPro" id="IPR055414">
    <property type="entry name" value="LRR_R13L4/SHOC2-like"/>
</dbReference>
<name>A0AAN9LUT4_CANGL</name>
<evidence type="ECO:0000256" key="3">
    <source>
        <dbReference type="ARBA" id="ARBA00022821"/>
    </source>
</evidence>
<dbReference type="GO" id="GO:0098542">
    <property type="term" value="P:defense response to other organism"/>
    <property type="evidence" value="ECO:0007669"/>
    <property type="project" value="TreeGrafter"/>
</dbReference>
<dbReference type="CDD" id="cd14798">
    <property type="entry name" value="RX-CC_like"/>
    <property type="match status" value="1"/>
</dbReference>
<feature type="domain" description="Disease resistance R13L4/SHOC-2-like LRR" evidence="7">
    <location>
        <begin position="555"/>
        <end position="756"/>
    </location>
</feature>
<dbReference type="Pfam" id="PF00931">
    <property type="entry name" value="NB-ARC"/>
    <property type="match status" value="1"/>
</dbReference>